<dbReference type="AlphaFoldDB" id="A0A0A9HBT9"/>
<protein>
    <submittedName>
        <fullName evidence="1">Uncharacterized protein</fullName>
    </submittedName>
</protein>
<sequence>MHFQVVAVALREWIYLLMGVKHGLRLVDIREEFHMFLMDPRVINGHGFSSRLH</sequence>
<proteinExistence type="predicted"/>
<reference evidence="1" key="1">
    <citation type="submission" date="2014-09" db="EMBL/GenBank/DDBJ databases">
        <authorList>
            <person name="Magalhaes I.L.F."/>
            <person name="Oliveira U."/>
            <person name="Santos F.R."/>
            <person name="Vidigal T.H.D.A."/>
            <person name="Brescovit A.D."/>
            <person name="Santos A.J."/>
        </authorList>
    </citation>
    <scope>NUCLEOTIDE SEQUENCE</scope>
    <source>
        <tissue evidence="1">Shoot tissue taken approximately 20 cm above the soil surface</tissue>
    </source>
</reference>
<name>A0A0A9HBT9_ARUDO</name>
<evidence type="ECO:0000313" key="1">
    <source>
        <dbReference type="EMBL" id="JAE34605.1"/>
    </source>
</evidence>
<dbReference type="EMBL" id="GBRH01163291">
    <property type="protein sequence ID" value="JAE34605.1"/>
    <property type="molecule type" value="Transcribed_RNA"/>
</dbReference>
<reference evidence="1" key="2">
    <citation type="journal article" date="2015" name="Data Brief">
        <title>Shoot transcriptome of the giant reed, Arundo donax.</title>
        <authorList>
            <person name="Barrero R.A."/>
            <person name="Guerrero F.D."/>
            <person name="Moolhuijzen P."/>
            <person name="Goolsby J.A."/>
            <person name="Tidwell J."/>
            <person name="Bellgard S.E."/>
            <person name="Bellgard M.I."/>
        </authorList>
    </citation>
    <scope>NUCLEOTIDE SEQUENCE</scope>
    <source>
        <tissue evidence="1">Shoot tissue taken approximately 20 cm above the soil surface</tissue>
    </source>
</reference>
<accession>A0A0A9HBT9</accession>
<organism evidence="1">
    <name type="scientific">Arundo donax</name>
    <name type="common">Giant reed</name>
    <name type="synonym">Donax arundinaceus</name>
    <dbReference type="NCBI Taxonomy" id="35708"/>
    <lineage>
        <taxon>Eukaryota</taxon>
        <taxon>Viridiplantae</taxon>
        <taxon>Streptophyta</taxon>
        <taxon>Embryophyta</taxon>
        <taxon>Tracheophyta</taxon>
        <taxon>Spermatophyta</taxon>
        <taxon>Magnoliopsida</taxon>
        <taxon>Liliopsida</taxon>
        <taxon>Poales</taxon>
        <taxon>Poaceae</taxon>
        <taxon>PACMAD clade</taxon>
        <taxon>Arundinoideae</taxon>
        <taxon>Arundineae</taxon>
        <taxon>Arundo</taxon>
    </lineage>
</organism>